<dbReference type="EMBL" id="UOEK01000221">
    <property type="protein sequence ID" value="VAW01913.1"/>
    <property type="molecule type" value="Genomic_DNA"/>
</dbReference>
<name>A0A3B0SD14_9ZZZZ</name>
<evidence type="ECO:0000256" key="2">
    <source>
        <dbReference type="ARBA" id="ARBA00001946"/>
    </source>
</evidence>
<dbReference type="PRINTS" id="PR00072">
    <property type="entry name" value="MALOXRDTASE"/>
</dbReference>
<accession>A0A3B0SD14</accession>
<dbReference type="EC" id="1.1.1.40" evidence="7"/>
<proteinExistence type="inferred from homology"/>
<dbReference type="InterPro" id="IPR037062">
    <property type="entry name" value="Malic_N_dom_sf"/>
</dbReference>
<evidence type="ECO:0000256" key="4">
    <source>
        <dbReference type="ARBA" id="ARBA00022723"/>
    </source>
</evidence>
<dbReference type="GO" id="GO:0051287">
    <property type="term" value="F:NAD binding"/>
    <property type="evidence" value="ECO:0007669"/>
    <property type="project" value="InterPro"/>
</dbReference>
<evidence type="ECO:0000256" key="5">
    <source>
        <dbReference type="ARBA" id="ARBA00023002"/>
    </source>
</evidence>
<dbReference type="SMART" id="SM01274">
    <property type="entry name" value="malic"/>
    <property type="match status" value="1"/>
</dbReference>
<evidence type="ECO:0000259" key="6">
    <source>
        <dbReference type="PROSITE" id="PS51671"/>
    </source>
</evidence>
<evidence type="ECO:0000313" key="7">
    <source>
        <dbReference type="EMBL" id="VAW01913.1"/>
    </source>
</evidence>
<gene>
    <name evidence="7" type="ORF">MNBD_ACTINO02-471</name>
</gene>
<dbReference type="PANTHER" id="PTHR43237:SF4">
    <property type="entry name" value="NADP-DEPENDENT MALIC ENZYME"/>
    <property type="match status" value="1"/>
</dbReference>
<dbReference type="GO" id="GO:0004473">
    <property type="term" value="F:malate dehydrogenase (decarboxylating) (NADP+) activity"/>
    <property type="evidence" value="ECO:0007669"/>
    <property type="project" value="UniProtKB-EC"/>
</dbReference>
<dbReference type="InterPro" id="IPR046346">
    <property type="entry name" value="Aminoacid_DH-like_N_sf"/>
</dbReference>
<dbReference type="Gene3D" id="3.40.50.720">
    <property type="entry name" value="NAD(P)-binding Rossmann-like Domain"/>
    <property type="match status" value="1"/>
</dbReference>
<dbReference type="AlphaFoldDB" id="A0A3B0SD14"/>
<evidence type="ECO:0000256" key="1">
    <source>
        <dbReference type="ARBA" id="ARBA00001936"/>
    </source>
</evidence>
<sequence>MIERDEVYRIKTLRRPGKLAEVLTAISKHNAQIGEIATISITPDYNIREIVVIALADEDVHGITESIRAVPGVEIVSDSVDRAFDAHRGGKLRIEPNVEVRTLQDMREIYTPGVARVCTAIQQDESLADTYTWRGKTIAIVTDGSRVLGLGNIGPKAALPVMEGKALFYAKFVGLNAVPLVLDTQDPDEIIETVLRIAPGFGGIHLEDIASPGVYRVEEVLENTLDVPVFHDDQHGTAVVLMGSVLSAARLLDRRIEDMTFGQVGLGAAGSAIAHLARQFPFRGVSAFDPSPTAAARLAGLGDGIAPLTTTSADDGLEEIMATADIVVLTTGRANLLSPSLVRKDQVIMALTNPVPEIDRHAALEAGAAFAADGSVVNNVLAYPGIFRGALDARASRITELMKRSAAEALTDLAPTGEILPNPLDPHVHSVVAERVRRAAL</sequence>
<keyword evidence="5 7" id="KW-0560">Oxidoreductase</keyword>
<dbReference type="InterPro" id="IPR012301">
    <property type="entry name" value="Malic_N_dom"/>
</dbReference>
<dbReference type="InterPro" id="IPR012302">
    <property type="entry name" value="Malic_NAD-bd"/>
</dbReference>
<protein>
    <submittedName>
        <fullName evidence="7">NADP-dependent malic enzyme</fullName>
        <ecNumber evidence="7">1.1.1.40</ecNumber>
    </submittedName>
</protein>
<dbReference type="PROSITE" id="PS51671">
    <property type="entry name" value="ACT"/>
    <property type="match status" value="1"/>
</dbReference>
<dbReference type="PROSITE" id="PS00331">
    <property type="entry name" value="MALIC_ENZYMES"/>
    <property type="match status" value="1"/>
</dbReference>
<dbReference type="InterPro" id="IPR015884">
    <property type="entry name" value="Malic_enzyme_CS"/>
</dbReference>
<dbReference type="SUPFAM" id="SSF51735">
    <property type="entry name" value="NAD(P)-binding Rossmann-fold domains"/>
    <property type="match status" value="1"/>
</dbReference>
<dbReference type="InterPro" id="IPR036291">
    <property type="entry name" value="NAD(P)-bd_dom_sf"/>
</dbReference>
<comment type="similarity">
    <text evidence="3">Belongs to the malic enzymes family.</text>
</comment>
<dbReference type="GO" id="GO:0046872">
    <property type="term" value="F:metal ion binding"/>
    <property type="evidence" value="ECO:0007669"/>
    <property type="project" value="UniProtKB-KW"/>
</dbReference>
<dbReference type="Gene3D" id="3.40.50.10380">
    <property type="entry name" value="Malic enzyme, N-terminal domain"/>
    <property type="match status" value="1"/>
</dbReference>
<dbReference type="InterPro" id="IPR051674">
    <property type="entry name" value="Malate_Decarboxylase"/>
</dbReference>
<organism evidence="7">
    <name type="scientific">hydrothermal vent metagenome</name>
    <dbReference type="NCBI Taxonomy" id="652676"/>
    <lineage>
        <taxon>unclassified sequences</taxon>
        <taxon>metagenomes</taxon>
        <taxon>ecological metagenomes</taxon>
    </lineage>
</organism>
<comment type="cofactor">
    <cofactor evidence="2">
        <name>Mg(2+)</name>
        <dbReference type="ChEBI" id="CHEBI:18420"/>
    </cofactor>
</comment>
<dbReference type="InterPro" id="IPR001891">
    <property type="entry name" value="Malic_OxRdtase"/>
</dbReference>
<feature type="domain" description="ACT" evidence="6">
    <location>
        <begin position="7"/>
        <end position="81"/>
    </location>
</feature>
<dbReference type="SUPFAM" id="SSF53223">
    <property type="entry name" value="Aminoacid dehydrogenase-like, N-terminal domain"/>
    <property type="match status" value="1"/>
</dbReference>
<reference evidence="7" key="1">
    <citation type="submission" date="2018-06" db="EMBL/GenBank/DDBJ databases">
        <authorList>
            <person name="Zhirakovskaya E."/>
        </authorList>
    </citation>
    <scope>NUCLEOTIDE SEQUENCE</scope>
</reference>
<keyword evidence="4" id="KW-0479">Metal-binding</keyword>
<dbReference type="PANTHER" id="PTHR43237">
    <property type="entry name" value="NADP-DEPENDENT MALIC ENZYME"/>
    <property type="match status" value="1"/>
</dbReference>
<dbReference type="InterPro" id="IPR002912">
    <property type="entry name" value="ACT_dom"/>
</dbReference>
<comment type="cofactor">
    <cofactor evidence="1">
        <name>Mn(2+)</name>
        <dbReference type="ChEBI" id="CHEBI:29035"/>
    </cofactor>
</comment>
<dbReference type="SMART" id="SM00919">
    <property type="entry name" value="Malic_M"/>
    <property type="match status" value="1"/>
</dbReference>
<evidence type="ECO:0000256" key="3">
    <source>
        <dbReference type="ARBA" id="ARBA00008785"/>
    </source>
</evidence>
<dbReference type="Pfam" id="PF00390">
    <property type="entry name" value="malic"/>
    <property type="match status" value="1"/>
</dbReference>